<dbReference type="Pfam" id="PF07766">
    <property type="entry name" value="LETM1_RBD"/>
    <property type="match status" value="1"/>
</dbReference>
<feature type="compositionally biased region" description="Basic and acidic residues" evidence="13">
    <location>
        <begin position="750"/>
        <end position="766"/>
    </location>
</feature>
<dbReference type="InterPro" id="IPR011992">
    <property type="entry name" value="EF-hand-dom_pair"/>
</dbReference>
<name>A0A7S1Y8D5_9STRA</name>
<evidence type="ECO:0000259" key="16">
    <source>
        <dbReference type="PROSITE" id="PS51758"/>
    </source>
</evidence>
<comment type="subcellular location">
    <subcellularLocation>
        <location evidence="1">Mitochondrion inner membrane</location>
        <topology evidence="1">Single-pass membrane protein</topology>
    </subcellularLocation>
</comment>
<evidence type="ECO:0000256" key="6">
    <source>
        <dbReference type="ARBA" id="ARBA00022792"/>
    </source>
</evidence>
<dbReference type="Pfam" id="PF13499">
    <property type="entry name" value="EF-hand_7"/>
    <property type="match status" value="1"/>
</dbReference>
<feature type="transmembrane region" description="Helical" evidence="14">
    <location>
        <begin position="318"/>
        <end position="341"/>
    </location>
</feature>
<dbReference type="SUPFAM" id="SSF47473">
    <property type="entry name" value="EF-hand"/>
    <property type="match status" value="1"/>
</dbReference>
<dbReference type="GO" id="GO:0043022">
    <property type="term" value="F:ribosome binding"/>
    <property type="evidence" value="ECO:0007669"/>
    <property type="project" value="InterPro"/>
</dbReference>
<keyword evidence="9 12" id="KW-0496">Mitochondrion</keyword>
<dbReference type="AlphaFoldDB" id="A0A7S1Y8D5"/>
<evidence type="ECO:0000256" key="5">
    <source>
        <dbReference type="ARBA" id="ARBA00022692"/>
    </source>
</evidence>
<dbReference type="PROSITE" id="PS00018">
    <property type="entry name" value="EF_HAND_1"/>
    <property type="match status" value="1"/>
</dbReference>
<evidence type="ECO:0000256" key="7">
    <source>
        <dbReference type="ARBA" id="ARBA00022837"/>
    </source>
</evidence>
<dbReference type="GO" id="GO:0030003">
    <property type="term" value="P:intracellular monoatomic cation homeostasis"/>
    <property type="evidence" value="ECO:0007669"/>
    <property type="project" value="TreeGrafter"/>
</dbReference>
<dbReference type="EMBL" id="HBGK01029843">
    <property type="protein sequence ID" value="CAD9288150.1"/>
    <property type="molecule type" value="Transcribed_RNA"/>
</dbReference>
<dbReference type="GO" id="GO:0015297">
    <property type="term" value="F:antiporter activity"/>
    <property type="evidence" value="ECO:0007669"/>
    <property type="project" value="UniProtKB-KW"/>
</dbReference>
<evidence type="ECO:0000256" key="13">
    <source>
        <dbReference type="SAM" id="MobiDB-lite"/>
    </source>
</evidence>
<feature type="region of interest" description="Disordered" evidence="13">
    <location>
        <begin position="174"/>
        <end position="208"/>
    </location>
</feature>
<keyword evidence="7" id="KW-0106">Calcium</keyword>
<comment type="similarity">
    <text evidence="2">Belongs to the LETM1 family.</text>
</comment>
<evidence type="ECO:0000259" key="15">
    <source>
        <dbReference type="PROSITE" id="PS50222"/>
    </source>
</evidence>
<gene>
    <name evidence="17" type="ORF">GOCE00092_LOCUS15555</name>
</gene>
<dbReference type="PROSITE" id="PS51758">
    <property type="entry name" value="LETM1_RBD"/>
    <property type="match status" value="1"/>
</dbReference>
<evidence type="ECO:0000256" key="2">
    <source>
        <dbReference type="ARBA" id="ARBA00009584"/>
    </source>
</evidence>
<feature type="compositionally biased region" description="Basic and acidic residues" evidence="13">
    <location>
        <begin position="629"/>
        <end position="673"/>
    </location>
</feature>
<dbReference type="InterPro" id="IPR018247">
    <property type="entry name" value="EF_Hand_1_Ca_BS"/>
</dbReference>
<keyword evidence="6" id="KW-0999">Mitochondrion inner membrane</keyword>
<evidence type="ECO:0000256" key="14">
    <source>
        <dbReference type="SAM" id="Phobius"/>
    </source>
</evidence>
<evidence type="ECO:0000256" key="11">
    <source>
        <dbReference type="ARBA" id="ARBA00031360"/>
    </source>
</evidence>
<evidence type="ECO:0000256" key="4">
    <source>
        <dbReference type="ARBA" id="ARBA00022449"/>
    </source>
</evidence>
<keyword evidence="8 14" id="KW-1133">Transmembrane helix</keyword>
<evidence type="ECO:0000256" key="8">
    <source>
        <dbReference type="ARBA" id="ARBA00022989"/>
    </source>
</evidence>
<feature type="region of interest" description="Disordered" evidence="13">
    <location>
        <begin position="386"/>
        <end position="406"/>
    </location>
</feature>
<feature type="compositionally biased region" description="Acidic residues" evidence="13">
    <location>
        <begin position="718"/>
        <end position="733"/>
    </location>
</feature>
<keyword evidence="10 14" id="KW-0472">Membrane</keyword>
<dbReference type="InterPro" id="IPR002048">
    <property type="entry name" value="EF_hand_dom"/>
</dbReference>
<proteinExistence type="inferred from homology"/>
<evidence type="ECO:0000256" key="3">
    <source>
        <dbReference type="ARBA" id="ARBA00020557"/>
    </source>
</evidence>
<dbReference type="CDD" id="cd00051">
    <property type="entry name" value="EFh"/>
    <property type="match status" value="1"/>
</dbReference>
<feature type="domain" description="EF-hand" evidence="15">
    <location>
        <begin position="908"/>
        <end position="943"/>
    </location>
</feature>
<dbReference type="PANTHER" id="PTHR14009:SF1">
    <property type="entry name" value="MITOCHONDRIAL PROTON_CALCIUM EXCHANGER PROTEIN"/>
    <property type="match status" value="1"/>
</dbReference>
<dbReference type="PROSITE" id="PS50222">
    <property type="entry name" value="EF_HAND_2"/>
    <property type="match status" value="2"/>
</dbReference>
<dbReference type="GO" id="GO:0005509">
    <property type="term" value="F:calcium ion binding"/>
    <property type="evidence" value="ECO:0007669"/>
    <property type="project" value="InterPro"/>
</dbReference>
<evidence type="ECO:0000313" key="17">
    <source>
        <dbReference type="EMBL" id="CAD9288150.1"/>
    </source>
</evidence>
<feature type="domain" description="Letm1 RBD" evidence="16">
    <location>
        <begin position="364"/>
        <end position="699"/>
    </location>
</feature>
<feature type="domain" description="EF-hand" evidence="15">
    <location>
        <begin position="871"/>
        <end position="906"/>
    </location>
</feature>
<protein>
    <recommendedName>
        <fullName evidence="3">Mitochondrial proton/calcium exchanger protein</fullName>
    </recommendedName>
    <alternativeName>
        <fullName evidence="11">Leucine zipper-EF-hand-containing transmembrane protein 1</fullName>
    </alternativeName>
</protein>
<dbReference type="InterPro" id="IPR044202">
    <property type="entry name" value="LETM1/MDM38-like"/>
</dbReference>
<evidence type="ECO:0000256" key="12">
    <source>
        <dbReference type="PROSITE-ProRule" id="PRU01094"/>
    </source>
</evidence>
<evidence type="ECO:0000256" key="1">
    <source>
        <dbReference type="ARBA" id="ARBA00004434"/>
    </source>
</evidence>
<keyword evidence="5 14" id="KW-0812">Transmembrane</keyword>
<feature type="region of interest" description="Disordered" evidence="13">
    <location>
        <begin position="31"/>
        <end position="59"/>
    </location>
</feature>
<reference evidence="17" key="1">
    <citation type="submission" date="2021-01" db="EMBL/GenBank/DDBJ databases">
        <authorList>
            <person name="Corre E."/>
            <person name="Pelletier E."/>
            <person name="Niang G."/>
            <person name="Scheremetjew M."/>
            <person name="Finn R."/>
            <person name="Kale V."/>
            <person name="Holt S."/>
            <person name="Cochrane G."/>
            <person name="Meng A."/>
            <person name="Brown T."/>
            <person name="Cohen L."/>
        </authorList>
    </citation>
    <scope>NUCLEOTIDE SEQUENCE</scope>
    <source>
        <strain evidence="17">CCMP 410</strain>
    </source>
</reference>
<dbReference type="GO" id="GO:0005743">
    <property type="term" value="C:mitochondrial inner membrane"/>
    <property type="evidence" value="ECO:0007669"/>
    <property type="project" value="UniProtKB-SubCell"/>
</dbReference>
<keyword evidence="4" id="KW-0813">Transport</keyword>
<sequence>MIAQQKRIAREALKAANKRIRQRDLVTPSLSALSSLSKSADDDDAAAEESRYDPPNIFHRSGDHLHGYTEGLEAISRGPIPSRMSCSNGIDLARATRPWLKPPSCSATHDELNKELESLLVAMVTDMYQPPPSSAEARLRGLSTSFHVSDSTFGRDIRGMAPKHPMRVSSRLFSAKADSTETRNASTAATSSSSSASSDGKSSPQTPGHLEEVSFAKRAASIPKQVQDAAVSAVKAIFNFLIKLPGWSWFYLTHPKETREALESMWEMAKKEAHHYYIGSKLLFADVQTAYKLLQRTLQGSALTRRERKQLLRTTSDLFRLVPFSMFLLIPFMEFALPFALRIFPNMLPSTFQDSLKAEENMKRELKSRIAMAQFFQETLQEMAKDQKKQAASRRKSALGKDEEADTDGAVDEDCIEVKKEDTARSFLEFLEKARKGEMIPPDVIIQFSKYFQDEMTLDNMPRMQLVNMCRYMNIAPYGTDAFLQFQLRHRIRTLKEDDQRILWEGIDSLTKMELREACQERGMRSTGLSKDAYKASLQQWLELSVNKNVPVTLLIMSRAFFLREESLTRGPADEDGSKSLAGLADAISGLDKDVVNEVVLEVATAEEKKRDPSVTRIKLEVLEAQNERIEEEKAERDAATKKKEEKEKVKEEKEKEKEKEKEAKQIEGKEEVVAIEEQTEQAEKQTETETPTVVTIKETVASPSSKETDVESGTVAAEDEKEESDDEADELSSQEIDAISQLVNPDPVNSEREELERIKAAMKEEEVSDEEGATGDAEASGETIADADASAPLDTITSESSDVEVEKAISEMNKQADKVAEAATQIVEKAEEVAEEVDTSSGDQKLDDAIDRLKSRVSSMVDKIETQLTDVKGKIGDKLHFIDKDMDGILTQEELAEALQKVLKRDLTHEEAMHIAAEMDVNNDGVFTVAELAEWIEENKLVSLLKEGKDADIDRLIGKKPEEEEEQKEASA</sequence>
<feature type="compositionally biased region" description="Low complexity" evidence="13">
    <location>
        <begin position="182"/>
        <end position="203"/>
    </location>
</feature>
<dbReference type="PANTHER" id="PTHR14009">
    <property type="entry name" value="LEUCINE ZIPPER-EF-HAND CONTAINING TRANSMEMBRANE PROTEIN"/>
    <property type="match status" value="1"/>
</dbReference>
<accession>A0A7S1Y8D5</accession>
<dbReference type="InterPro" id="IPR033122">
    <property type="entry name" value="LETM1-like_RBD"/>
</dbReference>
<feature type="region of interest" description="Disordered" evidence="13">
    <location>
        <begin position="629"/>
        <end position="804"/>
    </location>
</feature>
<dbReference type="Gene3D" id="1.10.238.10">
    <property type="entry name" value="EF-hand"/>
    <property type="match status" value="1"/>
</dbReference>
<evidence type="ECO:0000256" key="9">
    <source>
        <dbReference type="ARBA" id="ARBA00023128"/>
    </source>
</evidence>
<keyword evidence="4" id="KW-0050">Antiport</keyword>
<evidence type="ECO:0000256" key="10">
    <source>
        <dbReference type="ARBA" id="ARBA00023136"/>
    </source>
</evidence>
<organism evidence="17">
    <name type="scientific">Grammatophora oceanica</name>
    <dbReference type="NCBI Taxonomy" id="210454"/>
    <lineage>
        <taxon>Eukaryota</taxon>
        <taxon>Sar</taxon>
        <taxon>Stramenopiles</taxon>
        <taxon>Ochrophyta</taxon>
        <taxon>Bacillariophyta</taxon>
        <taxon>Fragilariophyceae</taxon>
        <taxon>Fragilariophycidae</taxon>
        <taxon>Rhabdonematales</taxon>
        <taxon>Grammatophoraceae</taxon>
        <taxon>Grammatophora</taxon>
    </lineage>
</organism>